<dbReference type="EMBL" id="JH432222">
    <property type="status" value="NOT_ANNOTATED_CDS"/>
    <property type="molecule type" value="Genomic_DNA"/>
</dbReference>
<evidence type="ECO:0000256" key="5">
    <source>
        <dbReference type="ARBA" id="ARBA00023065"/>
    </source>
</evidence>
<reference evidence="11" key="2">
    <citation type="submission" date="2015-02" db="UniProtKB">
        <authorList>
            <consortium name="EnsemblMetazoa"/>
        </authorList>
    </citation>
    <scope>IDENTIFICATION</scope>
</reference>
<proteinExistence type="inferred from homology"/>
<dbReference type="HOGENOM" id="CLU_740386_0_0_1"/>
<comment type="subcellular location">
    <subcellularLocation>
        <location evidence="1">Membrane</location>
        <topology evidence="1">Multi-pass membrane protein</topology>
    </subcellularLocation>
</comment>
<dbReference type="Pfam" id="PF07885">
    <property type="entry name" value="Ion_trans_2"/>
    <property type="match status" value="2"/>
</dbReference>
<feature type="transmembrane region" description="Helical" evidence="9">
    <location>
        <begin position="167"/>
        <end position="190"/>
    </location>
</feature>
<feature type="domain" description="Potassium channel" evidence="10">
    <location>
        <begin position="178"/>
        <end position="249"/>
    </location>
</feature>
<dbReference type="PANTHER" id="PTHR11003">
    <property type="entry name" value="POTASSIUM CHANNEL, SUBFAMILY K"/>
    <property type="match status" value="1"/>
</dbReference>
<reference evidence="12" key="1">
    <citation type="submission" date="2011-05" db="EMBL/GenBank/DDBJ databases">
        <authorList>
            <person name="Richards S.R."/>
            <person name="Qu J."/>
            <person name="Jiang H."/>
            <person name="Jhangiani S.N."/>
            <person name="Agravi P."/>
            <person name="Goodspeed R."/>
            <person name="Gross S."/>
            <person name="Mandapat C."/>
            <person name="Jackson L."/>
            <person name="Mathew T."/>
            <person name="Pu L."/>
            <person name="Thornton R."/>
            <person name="Saada N."/>
            <person name="Wilczek-Boney K.B."/>
            <person name="Lee S."/>
            <person name="Kovar C."/>
            <person name="Wu Y."/>
            <person name="Scherer S.E."/>
            <person name="Worley K.C."/>
            <person name="Muzny D.M."/>
            <person name="Gibbs R."/>
        </authorList>
    </citation>
    <scope>NUCLEOTIDE SEQUENCE</scope>
    <source>
        <strain evidence="12">Brora</strain>
    </source>
</reference>
<feature type="transmembrane region" description="Helical" evidence="9">
    <location>
        <begin position="107"/>
        <end position="125"/>
    </location>
</feature>
<dbReference type="InterPro" id="IPR013099">
    <property type="entry name" value="K_chnl_dom"/>
</dbReference>
<evidence type="ECO:0000313" key="12">
    <source>
        <dbReference type="Proteomes" id="UP000014500"/>
    </source>
</evidence>
<evidence type="ECO:0000256" key="7">
    <source>
        <dbReference type="ARBA" id="ARBA00023303"/>
    </source>
</evidence>
<dbReference type="GO" id="GO:0022841">
    <property type="term" value="F:potassium ion leak channel activity"/>
    <property type="evidence" value="ECO:0007669"/>
    <property type="project" value="TreeGrafter"/>
</dbReference>
<evidence type="ECO:0000256" key="4">
    <source>
        <dbReference type="ARBA" id="ARBA00022989"/>
    </source>
</evidence>
<dbReference type="SUPFAM" id="SSF81324">
    <property type="entry name" value="Voltage-gated potassium channels"/>
    <property type="match status" value="2"/>
</dbReference>
<dbReference type="STRING" id="126957.T1JH43"/>
<dbReference type="GO" id="GO:0005886">
    <property type="term" value="C:plasma membrane"/>
    <property type="evidence" value="ECO:0007669"/>
    <property type="project" value="TreeGrafter"/>
</dbReference>
<dbReference type="Gene3D" id="1.10.287.70">
    <property type="match status" value="1"/>
</dbReference>
<evidence type="ECO:0000256" key="8">
    <source>
        <dbReference type="RuleBase" id="RU003857"/>
    </source>
</evidence>
<feature type="transmembrane region" description="Helical" evidence="9">
    <location>
        <begin position="197"/>
        <end position="214"/>
    </location>
</feature>
<keyword evidence="12" id="KW-1185">Reference proteome</keyword>
<evidence type="ECO:0000256" key="3">
    <source>
        <dbReference type="ARBA" id="ARBA00022692"/>
    </source>
</evidence>
<dbReference type="Proteomes" id="UP000014500">
    <property type="component" value="Unassembled WGS sequence"/>
</dbReference>
<keyword evidence="6 9" id="KW-0472">Membrane</keyword>
<sequence>MNNISKLQWILSFKTKMCGYHDRLCFANIWMDEVINDDAAWSVLRAVYYCGTVFTATGYGNIVTTTQAGQMLTVIYAVIGVPYTLTVLLDIGSILTSGLRRAYIEIYKMYYLGCCFWRGAIPSHLKSSNNSVLPTHFTTASTSTYSSDFDEPNDKLYLVTGLKKSDFVIPVWVGFFLIVLYAFLGAWLFFYCESWTYFQSLYFIVASLTTIGFGDFVPKHTSYPLAFLYIMIGLAFVSLFFNLVVERVSKAMHKARRKIKGRLRKENKNLNNLNTLNTGTGSIHLSEEDTSFHQSIITVQLLDSLKNLNRRSSNPQIKTAPVVLLKISDTNLLKYVKYEKVKGKRLPVGYITDRHFMKYLRDKISMDVKKKDSY</sequence>
<protein>
    <recommendedName>
        <fullName evidence="10">Potassium channel domain-containing protein</fullName>
    </recommendedName>
</protein>
<dbReference type="eggNOG" id="KOG1418">
    <property type="taxonomic scope" value="Eukaryota"/>
</dbReference>
<evidence type="ECO:0000256" key="1">
    <source>
        <dbReference type="ARBA" id="ARBA00004141"/>
    </source>
</evidence>
<keyword evidence="7 8" id="KW-0407">Ion channel</keyword>
<evidence type="ECO:0000256" key="9">
    <source>
        <dbReference type="SAM" id="Phobius"/>
    </source>
</evidence>
<keyword evidence="3 8" id="KW-0812">Transmembrane</keyword>
<comment type="similarity">
    <text evidence="8">Belongs to the two pore domain potassium channel (TC 1.A.1.8) family.</text>
</comment>
<evidence type="ECO:0000313" key="11">
    <source>
        <dbReference type="EnsemblMetazoa" id="SMAR013173-PA"/>
    </source>
</evidence>
<name>T1JH43_STRMM</name>
<dbReference type="GO" id="GO:0015271">
    <property type="term" value="F:outward rectifier potassium channel activity"/>
    <property type="evidence" value="ECO:0007669"/>
    <property type="project" value="TreeGrafter"/>
</dbReference>
<keyword evidence="5 8" id="KW-0406">Ion transport</keyword>
<evidence type="ECO:0000259" key="10">
    <source>
        <dbReference type="Pfam" id="PF07885"/>
    </source>
</evidence>
<organism evidence="11 12">
    <name type="scientific">Strigamia maritima</name>
    <name type="common">European centipede</name>
    <name type="synonym">Geophilus maritimus</name>
    <dbReference type="NCBI Taxonomy" id="126957"/>
    <lineage>
        <taxon>Eukaryota</taxon>
        <taxon>Metazoa</taxon>
        <taxon>Ecdysozoa</taxon>
        <taxon>Arthropoda</taxon>
        <taxon>Myriapoda</taxon>
        <taxon>Chilopoda</taxon>
        <taxon>Pleurostigmophora</taxon>
        <taxon>Geophilomorpha</taxon>
        <taxon>Linotaeniidae</taxon>
        <taxon>Strigamia</taxon>
    </lineage>
</organism>
<feature type="transmembrane region" description="Helical" evidence="9">
    <location>
        <begin position="226"/>
        <end position="245"/>
    </location>
</feature>
<evidence type="ECO:0000256" key="2">
    <source>
        <dbReference type="ARBA" id="ARBA00022448"/>
    </source>
</evidence>
<keyword evidence="4 9" id="KW-1133">Transmembrane helix</keyword>
<dbReference type="EnsemblMetazoa" id="SMAR013173-RA">
    <property type="protein sequence ID" value="SMAR013173-PA"/>
    <property type="gene ID" value="SMAR013173"/>
</dbReference>
<dbReference type="AlphaFoldDB" id="T1JH43"/>
<dbReference type="PhylomeDB" id="T1JH43"/>
<dbReference type="GO" id="GO:0030322">
    <property type="term" value="P:stabilization of membrane potential"/>
    <property type="evidence" value="ECO:0007669"/>
    <property type="project" value="TreeGrafter"/>
</dbReference>
<accession>T1JH43</accession>
<dbReference type="PANTHER" id="PTHR11003:SF335">
    <property type="entry name" value="POTASSIUM CHANNEL DOMAIN-CONTAINING PROTEIN"/>
    <property type="match status" value="1"/>
</dbReference>
<dbReference type="PRINTS" id="PR01333">
    <property type="entry name" value="2POREKCHANEL"/>
</dbReference>
<evidence type="ECO:0000256" key="6">
    <source>
        <dbReference type="ARBA" id="ARBA00023136"/>
    </source>
</evidence>
<keyword evidence="2 8" id="KW-0813">Transport</keyword>
<feature type="domain" description="Potassium channel" evidence="10">
    <location>
        <begin position="39"/>
        <end position="96"/>
    </location>
</feature>
<dbReference type="InterPro" id="IPR003280">
    <property type="entry name" value="2pore_dom_K_chnl"/>
</dbReference>
<feature type="transmembrane region" description="Helical" evidence="9">
    <location>
        <begin position="74"/>
        <end position="95"/>
    </location>
</feature>